<sequence>MFQEWTAALLPALHERVTLALNHVLASEPAAGRRLAAHAGKVVEVCPQGAPAPLPPLPPARWRITPVGWLEAIQPHEAGEPALVLRVSLASPLDLVQRMLAGRTPEVAIEGDAALATDAAWLVENLRWDAEADLERVLGPAAAHQIGSVGRGIARALRSMLARPAPHGSGTAPAAGAAAGAAPR</sequence>
<dbReference type="EMBL" id="SHKP01000004">
    <property type="protein sequence ID" value="RZU02277.1"/>
    <property type="molecule type" value="Genomic_DNA"/>
</dbReference>
<accession>A0A4Q7VZK5</accession>
<dbReference type="GO" id="GO:0006744">
    <property type="term" value="P:ubiquinone biosynthetic process"/>
    <property type="evidence" value="ECO:0007669"/>
    <property type="project" value="InterPro"/>
</dbReference>
<evidence type="ECO:0000313" key="2">
    <source>
        <dbReference type="EMBL" id="RZU02277.1"/>
    </source>
</evidence>
<evidence type="ECO:0000313" key="3">
    <source>
        <dbReference type="Proteomes" id="UP000293671"/>
    </source>
</evidence>
<dbReference type="PANTHER" id="PTHR38693:SF1">
    <property type="entry name" value="UBIQUINONE BIOSYNTHESIS ACCESSORY FACTOR UBIJ"/>
    <property type="match status" value="1"/>
</dbReference>
<keyword evidence="2" id="KW-0830">Ubiquinone</keyword>
<evidence type="ECO:0000256" key="1">
    <source>
        <dbReference type="SAM" id="MobiDB-lite"/>
    </source>
</evidence>
<name>A0A4Q7VZK5_9BURK</name>
<dbReference type="PANTHER" id="PTHR38693">
    <property type="entry name" value="UBIQUINONE BIOSYNTHESIS PROTEIN UBIJ"/>
    <property type="match status" value="1"/>
</dbReference>
<dbReference type="InterPro" id="IPR038989">
    <property type="entry name" value="UbiJ"/>
</dbReference>
<comment type="caution">
    <text evidence="2">The sequence shown here is derived from an EMBL/GenBank/DDBJ whole genome shotgun (WGS) entry which is preliminary data.</text>
</comment>
<organism evidence="2 3">
    <name type="scientific">Rivibacter subsaxonicus</name>
    <dbReference type="NCBI Taxonomy" id="457575"/>
    <lineage>
        <taxon>Bacteria</taxon>
        <taxon>Pseudomonadati</taxon>
        <taxon>Pseudomonadota</taxon>
        <taxon>Betaproteobacteria</taxon>
        <taxon>Burkholderiales</taxon>
        <taxon>Rivibacter</taxon>
    </lineage>
</organism>
<protein>
    <submittedName>
        <fullName evidence="2">Ubiquinone biosynthesis protein UbiJ</fullName>
    </submittedName>
</protein>
<keyword evidence="3" id="KW-1185">Reference proteome</keyword>
<dbReference type="AlphaFoldDB" id="A0A4Q7VZK5"/>
<gene>
    <name evidence="2" type="ORF">EV670_0300</name>
</gene>
<feature type="region of interest" description="Disordered" evidence="1">
    <location>
        <begin position="164"/>
        <end position="184"/>
    </location>
</feature>
<proteinExistence type="predicted"/>
<dbReference type="OrthoDB" id="8525483at2"/>
<dbReference type="Proteomes" id="UP000293671">
    <property type="component" value="Unassembled WGS sequence"/>
</dbReference>
<dbReference type="RefSeq" id="WP_130430050.1">
    <property type="nucleotide sequence ID" value="NZ_SHKP01000004.1"/>
</dbReference>
<reference evidence="2 3" key="1">
    <citation type="submission" date="2019-02" db="EMBL/GenBank/DDBJ databases">
        <title>Genomic Encyclopedia of Type Strains, Phase IV (KMG-IV): sequencing the most valuable type-strain genomes for metagenomic binning, comparative biology and taxonomic classification.</title>
        <authorList>
            <person name="Goeker M."/>
        </authorList>
    </citation>
    <scope>NUCLEOTIDE SEQUENCE [LARGE SCALE GENOMIC DNA]</scope>
    <source>
        <strain evidence="2 3">DSM 19570</strain>
    </source>
</reference>